<feature type="region of interest" description="Disordered" evidence="1">
    <location>
        <begin position="25"/>
        <end position="52"/>
    </location>
</feature>
<sequence>MPRSQVADEMDTFYNHDVPEMQRSYHSPVATSTFSPGSFKKSATTKMRSSRSLPALVKPSQSMSTFRKTFEKPAPVEAMEDDHFSYFVPQGLAGEGEDKLYGTNMAKLSKHGRISFPFAGDGTGFRSQGNDNAWWPAGGNISSETSYRSQYGTKPKFFRHSPMEQEPDLS</sequence>
<name>A0A7S3WB16_9SPIT</name>
<organism evidence="2">
    <name type="scientific">Strombidinopsis acuminata</name>
    <dbReference type="NCBI Taxonomy" id="141414"/>
    <lineage>
        <taxon>Eukaryota</taxon>
        <taxon>Sar</taxon>
        <taxon>Alveolata</taxon>
        <taxon>Ciliophora</taxon>
        <taxon>Intramacronucleata</taxon>
        <taxon>Spirotrichea</taxon>
        <taxon>Choreotrichia</taxon>
        <taxon>Choreotrichida</taxon>
        <taxon>Strombidinopsidae</taxon>
        <taxon>Strombidinopsis</taxon>
    </lineage>
</organism>
<proteinExistence type="predicted"/>
<protein>
    <submittedName>
        <fullName evidence="2">Uncharacterized protein</fullName>
    </submittedName>
</protein>
<feature type="compositionally biased region" description="Polar residues" evidence="1">
    <location>
        <begin position="29"/>
        <end position="52"/>
    </location>
</feature>
<dbReference type="AlphaFoldDB" id="A0A7S3WB16"/>
<evidence type="ECO:0000313" key="2">
    <source>
        <dbReference type="EMBL" id="CAE0547298.1"/>
    </source>
</evidence>
<dbReference type="EMBL" id="HBIQ01035392">
    <property type="protein sequence ID" value="CAE0547298.1"/>
    <property type="molecule type" value="Transcribed_RNA"/>
</dbReference>
<evidence type="ECO:0000256" key="1">
    <source>
        <dbReference type="SAM" id="MobiDB-lite"/>
    </source>
</evidence>
<reference evidence="2" key="1">
    <citation type="submission" date="2021-01" db="EMBL/GenBank/DDBJ databases">
        <authorList>
            <person name="Corre E."/>
            <person name="Pelletier E."/>
            <person name="Niang G."/>
            <person name="Scheremetjew M."/>
            <person name="Finn R."/>
            <person name="Kale V."/>
            <person name="Holt S."/>
            <person name="Cochrane G."/>
            <person name="Meng A."/>
            <person name="Brown T."/>
            <person name="Cohen L."/>
        </authorList>
    </citation>
    <scope>NUCLEOTIDE SEQUENCE</scope>
    <source>
        <strain evidence="2">SPMC142</strain>
    </source>
</reference>
<gene>
    <name evidence="2" type="ORF">SACU0126_LOCUS11472</name>
</gene>
<accession>A0A7S3WB16</accession>